<comment type="caution">
    <text evidence="2">The sequence shown here is derived from an EMBL/GenBank/DDBJ whole genome shotgun (WGS) entry which is preliminary data.</text>
</comment>
<proteinExistence type="predicted"/>
<keyword evidence="1" id="KW-0472">Membrane</keyword>
<protein>
    <recommendedName>
        <fullName evidence="4">Transmembrane protein</fullName>
    </recommendedName>
</protein>
<dbReference type="AlphaFoldDB" id="A0A1F7UMT2"/>
<dbReference type="EMBL" id="MGEH01000018">
    <property type="protein sequence ID" value="OGL79064.1"/>
    <property type="molecule type" value="Genomic_DNA"/>
</dbReference>
<dbReference type="Proteomes" id="UP000176603">
    <property type="component" value="Unassembled WGS sequence"/>
</dbReference>
<organism evidence="2 3">
    <name type="scientific">Candidatus Uhrbacteria bacterium RIFCSPHIGHO2_12_FULL_60_25</name>
    <dbReference type="NCBI Taxonomy" id="1802399"/>
    <lineage>
        <taxon>Bacteria</taxon>
        <taxon>Candidatus Uhriibacteriota</taxon>
    </lineage>
</organism>
<name>A0A1F7UMT2_9BACT</name>
<feature type="transmembrane region" description="Helical" evidence="1">
    <location>
        <begin position="85"/>
        <end position="109"/>
    </location>
</feature>
<evidence type="ECO:0000256" key="1">
    <source>
        <dbReference type="SAM" id="Phobius"/>
    </source>
</evidence>
<evidence type="ECO:0008006" key="4">
    <source>
        <dbReference type="Google" id="ProtNLM"/>
    </source>
</evidence>
<evidence type="ECO:0000313" key="2">
    <source>
        <dbReference type="EMBL" id="OGL79064.1"/>
    </source>
</evidence>
<sequence length="189" mass="21054">MPDLLLVAVFILYVKIGHVIGRVSWSVWYEDERTKVVPFILFPYSHTMSEIGGSSSGPTIVSRCGSDGARRAYTALVTVIWPLKLAWNSVIVAICGALYVLAKAAEALIARDVRRRLRAIAIVPSPLPAVTRAPVPPSCEVLSRTPEEEIVQLMVERKRIVRRIRELQLLLTKKHGSGKFRVSNPNEEN</sequence>
<evidence type="ECO:0000313" key="3">
    <source>
        <dbReference type="Proteomes" id="UP000176603"/>
    </source>
</evidence>
<reference evidence="2 3" key="1">
    <citation type="journal article" date="2016" name="Nat. Commun.">
        <title>Thousands of microbial genomes shed light on interconnected biogeochemical processes in an aquifer system.</title>
        <authorList>
            <person name="Anantharaman K."/>
            <person name="Brown C.T."/>
            <person name="Hug L.A."/>
            <person name="Sharon I."/>
            <person name="Castelle C.J."/>
            <person name="Probst A.J."/>
            <person name="Thomas B.C."/>
            <person name="Singh A."/>
            <person name="Wilkins M.J."/>
            <person name="Karaoz U."/>
            <person name="Brodie E.L."/>
            <person name="Williams K.H."/>
            <person name="Hubbard S.S."/>
            <person name="Banfield J.F."/>
        </authorList>
    </citation>
    <scope>NUCLEOTIDE SEQUENCE [LARGE SCALE GENOMIC DNA]</scope>
</reference>
<accession>A0A1F7UMT2</accession>
<keyword evidence="1" id="KW-1133">Transmembrane helix</keyword>
<gene>
    <name evidence="2" type="ORF">A3E39_02355</name>
</gene>
<dbReference type="STRING" id="1802399.A3E39_02355"/>
<keyword evidence="1" id="KW-0812">Transmembrane</keyword>